<name>A0ABU9Y377_9SPHN</name>
<evidence type="ECO:0000256" key="1">
    <source>
        <dbReference type="SAM" id="MobiDB-lite"/>
    </source>
</evidence>
<keyword evidence="3" id="KW-1185">Reference proteome</keyword>
<reference evidence="2 3" key="1">
    <citation type="submission" date="2024-05" db="EMBL/GenBank/DDBJ databases">
        <authorList>
            <person name="Liu Q."/>
            <person name="Xin Y.-H."/>
        </authorList>
    </citation>
    <scope>NUCLEOTIDE SEQUENCE [LARGE SCALE GENOMIC DNA]</scope>
    <source>
        <strain evidence="2 3">CGMCC 1.10181</strain>
    </source>
</reference>
<evidence type="ECO:0000313" key="2">
    <source>
        <dbReference type="EMBL" id="MEN2790217.1"/>
    </source>
</evidence>
<comment type="caution">
    <text evidence="2">The sequence shown here is derived from an EMBL/GenBank/DDBJ whole genome shotgun (WGS) entry which is preliminary data.</text>
</comment>
<dbReference type="Proteomes" id="UP001419910">
    <property type="component" value="Unassembled WGS sequence"/>
</dbReference>
<feature type="region of interest" description="Disordered" evidence="1">
    <location>
        <begin position="49"/>
        <end position="70"/>
    </location>
</feature>
<gene>
    <name evidence="2" type="ORF">ABC974_11320</name>
</gene>
<dbReference type="RefSeq" id="WP_343889108.1">
    <property type="nucleotide sequence ID" value="NZ_BAAAEH010000016.1"/>
</dbReference>
<sequence length="70" mass="7636">MTTTDRGDGWWDRPSFPFRPVLLQLLTNPGAAHVSVDVDAEYRALLPANHSSSPPFLPAPSHNGPTDRLA</sequence>
<proteinExistence type="predicted"/>
<protein>
    <submittedName>
        <fullName evidence="2">Uncharacterized protein</fullName>
    </submittedName>
</protein>
<dbReference type="EMBL" id="JBDIME010000008">
    <property type="protein sequence ID" value="MEN2790217.1"/>
    <property type="molecule type" value="Genomic_DNA"/>
</dbReference>
<organism evidence="2 3">
    <name type="scientific">Sphingomonas oligophenolica</name>
    <dbReference type="NCBI Taxonomy" id="301154"/>
    <lineage>
        <taxon>Bacteria</taxon>
        <taxon>Pseudomonadati</taxon>
        <taxon>Pseudomonadota</taxon>
        <taxon>Alphaproteobacteria</taxon>
        <taxon>Sphingomonadales</taxon>
        <taxon>Sphingomonadaceae</taxon>
        <taxon>Sphingomonas</taxon>
    </lineage>
</organism>
<evidence type="ECO:0000313" key="3">
    <source>
        <dbReference type="Proteomes" id="UP001419910"/>
    </source>
</evidence>
<accession>A0ABU9Y377</accession>